<evidence type="ECO:0000256" key="7">
    <source>
        <dbReference type="ARBA" id="ARBA00023015"/>
    </source>
</evidence>
<dbReference type="PANTHER" id="PTHR45996:SF4">
    <property type="entry name" value="CYCLIC AMP-RESPONSIVE ELEMENT-BINDING PROTEIN 3"/>
    <property type="match status" value="1"/>
</dbReference>
<evidence type="ECO:0000256" key="13">
    <source>
        <dbReference type="ARBA" id="ARBA00023242"/>
    </source>
</evidence>
<evidence type="ECO:0000313" key="17">
    <source>
        <dbReference type="Proteomes" id="UP000008143"/>
    </source>
</evidence>
<feature type="domain" description="BZIP" evidence="16">
    <location>
        <begin position="215"/>
        <end position="278"/>
    </location>
</feature>
<evidence type="ECO:0000256" key="8">
    <source>
        <dbReference type="ARBA" id="ARBA00023125"/>
    </source>
</evidence>
<keyword evidence="12" id="KW-0325">Glycoprotein</keyword>
<keyword evidence="4" id="KW-0256">Endoplasmic reticulum</keyword>
<evidence type="ECO:0000256" key="6">
    <source>
        <dbReference type="ARBA" id="ARBA00022989"/>
    </source>
</evidence>
<keyword evidence="3" id="KW-0812">Transmembrane</keyword>
<dbReference type="SUPFAM" id="SSF57959">
    <property type="entry name" value="Leucine zipper domain"/>
    <property type="match status" value="1"/>
</dbReference>
<proteinExistence type="inferred from homology"/>
<evidence type="ECO:0000256" key="2">
    <source>
        <dbReference type="ARBA" id="ARBA00009050"/>
    </source>
</evidence>
<keyword evidence="17" id="KW-1185">Reference proteome</keyword>
<organism evidence="17 18">
    <name type="scientific">Xenopus tropicalis</name>
    <name type="common">Western clawed frog</name>
    <name type="synonym">Silurana tropicalis</name>
    <dbReference type="NCBI Taxonomy" id="8364"/>
    <lineage>
        <taxon>Eukaryota</taxon>
        <taxon>Metazoa</taxon>
        <taxon>Chordata</taxon>
        <taxon>Craniata</taxon>
        <taxon>Vertebrata</taxon>
        <taxon>Euteleostomi</taxon>
        <taxon>Amphibia</taxon>
        <taxon>Batrachia</taxon>
        <taxon>Anura</taxon>
        <taxon>Pipoidea</taxon>
        <taxon>Pipidae</taxon>
        <taxon>Xenopodinae</taxon>
        <taxon>Xenopus</taxon>
        <taxon>Silurana</taxon>
    </lineage>
</organism>
<feature type="region of interest" description="Disordered" evidence="15">
    <location>
        <begin position="159"/>
        <end position="184"/>
    </location>
</feature>
<accession>A0A8J1JR77</accession>
<evidence type="ECO:0000313" key="18">
    <source>
        <dbReference type="RefSeq" id="XP_031760389.1"/>
    </source>
</evidence>
<evidence type="ECO:0000256" key="12">
    <source>
        <dbReference type="ARBA" id="ARBA00023180"/>
    </source>
</evidence>
<dbReference type="OMA" id="EQDMLPD"/>
<protein>
    <submittedName>
        <fullName evidence="18">Cyclic AMP-responsive element-binding protein 3 isoform X1</fullName>
    </submittedName>
</protein>
<keyword evidence="11" id="KW-0804">Transcription</keyword>
<dbReference type="AGR" id="Xenbase:XB-GENE-959045"/>
<comment type="subcellular location">
    <subcellularLocation>
        <location evidence="1">Endoplasmic reticulum membrane</location>
        <topology evidence="1">Single-pass type II membrane protein</topology>
    </subcellularLocation>
</comment>
<feature type="coiled-coil region" evidence="14">
    <location>
        <begin position="247"/>
        <end position="284"/>
    </location>
</feature>
<name>A0A8J1JR77_XENTR</name>
<feature type="region of interest" description="Disordered" evidence="15">
    <location>
        <begin position="382"/>
        <end position="434"/>
    </location>
</feature>
<comment type="similarity">
    <text evidence="2">Belongs to the bZIP family. ATF subfamily.</text>
</comment>
<dbReference type="Xenbase" id="XB-GENE-959045">
    <property type="gene designation" value="creb3"/>
</dbReference>
<dbReference type="SMART" id="SM00338">
    <property type="entry name" value="BRLZ"/>
    <property type="match status" value="1"/>
</dbReference>
<evidence type="ECO:0000256" key="14">
    <source>
        <dbReference type="SAM" id="Coils"/>
    </source>
</evidence>
<reference evidence="18" key="1">
    <citation type="submission" date="2025-08" db="UniProtKB">
        <authorList>
            <consortium name="RefSeq"/>
        </authorList>
    </citation>
    <scope>IDENTIFICATION</scope>
    <source>
        <strain evidence="18">Nigerian</strain>
        <tissue evidence="18">Liver and blood</tissue>
    </source>
</reference>
<dbReference type="GeneID" id="100127204"/>
<dbReference type="RefSeq" id="XP_031760389.1">
    <property type="nucleotide sequence ID" value="XM_031904529.1"/>
</dbReference>
<evidence type="ECO:0000256" key="4">
    <source>
        <dbReference type="ARBA" id="ARBA00022824"/>
    </source>
</evidence>
<dbReference type="PANTHER" id="PTHR45996">
    <property type="entry name" value="AGAP001464-PB"/>
    <property type="match status" value="1"/>
</dbReference>
<dbReference type="GO" id="GO:0006357">
    <property type="term" value="P:regulation of transcription by RNA polymerase II"/>
    <property type="evidence" value="ECO:0000318"/>
    <property type="project" value="GO_Central"/>
</dbReference>
<dbReference type="GO" id="GO:0005789">
    <property type="term" value="C:endoplasmic reticulum membrane"/>
    <property type="evidence" value="ECO:0007669"/>
    <property type="project" value="UniProtKB-SubCell"/>
</dbReference>
<dbReference type="Gene3D" id="1.20.5.170">
    <property type="match status" value="1"/>
</dbReference>
<dbReference type="GO" id="GO:0000978">
    <property type="term" value="F:RNA polymerase II cis-regulatory region sequence-specific DNA binding"/>
    <property type="evidence" value="ECO:0000318"/>
    <property type="project" value="GO_Central"/>
</dbReference>
<dbReference type="Proteomes" id="UP000008143">
    <property type="component" value="Chromosome 1"/>
</dbReference>
<dbReference type="FunFam" id="1.20.5.170:FF:000042">
    <property type="entry name" value="Cyclic AMP-responsive element-binding protein 3-like protein 3"/>
    <property type="match status" value="1"/>
</dbReference>
<dbReference type="GO" id="GO:0000981">
    <property type="term" value="F:DNA-binding transcription factor activity, RNA polymerase II-specific"/>
    <property type="evidence" value="ECO:0000318"/>
    <property type="project" value="GO_Central"/>
</dbReference>
<dbReference type="GO" id="GO:0005634">
    <property type="term" value="C:nucleus"/>
    <property type="evidence" value="ECO:0000318"/>
    <property type="project" value="GO_Central"/>
</dbReference>
<evidence type="ECO:0000256" key="10">
    <source>
        <dbReference type="ARBA" id="ARBA00023159"/>
    </source>
</evidence>
<dbReference type="CDD" id="cd14689">
    <property type="entry name" value="bZIP_CREB3"/>
    <property type="match status" value="1"/>
</dbReference>
<evidence type="ECO:0000256" key="15">
    <source>
        <dbReference type="SAM" id="MobiDB-lite"/>
    </source>
</evidence>
<keyword evidence="5" id="KW-0735">Signal-anchor</keyword>
<keyword evidence="10" id="KW-0010">Activator</keyword>
<keyword evidence="8" id="KW-0238">DNA-binding</keyword>
<dbReference type="AlphaFoldDB" id="A0A8J1JR77"/>
<evidence type="ECO:0000256" key="1">
    <source>
        <dbReference type="ARBA" id="ARBA00004648"/>
    </source>
</evidence>
<keyword evidence="7" id="KW-0805">Transcription regulation</keyword>
<dbReference type="InterPro" id="IPR004827">
    <property type="entry name" value="bZIP"/>
</dbReference>
<keyword evidence="14" id="KW-0175">Coiled coil</keyword>
<dbReference type="PROSITE" id="PS50217">
    <property type="entry name" value="BZIP"/>
    <property type="match status" value="1"/>
</dbReference>
<dbReference type="CTD" id="10488"/>
<dbReference type="OrthoDB" id="674948at2759"/>
<dbReference type="InterPro" id="IPR051381">
    <property type="entry name" value="CREB_ATF_subfamily"/>
</dbReference>
<evidence type="ECO:0000313" key="19">
    <source>
        <dbReference type="Xenbase" id="XB-GENE-959045"/>
    </source>
</evidence>
<evidence type="ECO:0000256" key="3">
    <source>
        <dbReference type="ARBA" id="ARBA00022692"/>
    </source>
</evidence>
<keyword evidence="6" id="KW-1133">Transmembrane helix</keyword>
<evidence type="ECO:0000256" key="11">
    <source>
        <dbReference type="ARBA" id="ARBA00023163"/>
    </source>
</evidence>
<evidence type="ECO:0000256" key="9">
    <source>
        <dbReference type="ARBA" id="ARBA00023136"/>
    </source>
</evidence>
<sequence>MQFGGDFQMSLLGDITDMEAHLLDFLLEGPFPSEKNWGADLAGAPECCTLEPEMLSDPTVDDFLSELLGGCDESNLSSSPPLSDSGISDIAFPSPAACDVPPGAWDHSPPCSPDVIQSEHNYSLQQDNGGVFLQSVRSEICEGDIFIDLDFCSDSEPRTLGMEEEEEEEQENEEEGTQYQGQPGLRLTEEESRLLGKEGIILPQHLPLTKAEERALKRVRRKIRNKRSAQESRKKKKEYVDGLESRVTACTTQNQVLQNQVQQLQKQNRSLLQQLRNLQALLRQTGVKTTASSTCVMVLVLSFCLILFPSLYPFGKGAPQDSRHVVISRQLRELPTESAFPPLPDLGAQQNPRVDIAPQEKPQENLLDLSLKDLHLDPVLQGAQNDTPEVQDVGTAESKPTGTSNSSFDLPERESEPGMEIPTGSNAAPDAPHARYVMQEKHDWLERTRSVVISPLHSDEM</sequence>
<dbReference type="PROSITE" id="PS00036">
    <property type="entry name" value="BZIP_BASIC"/>
    <property type="match status" value="1"/>
</dbReference>
<keyword evidence="13" id="KW-0539">Nucleus</keyword>
<dbReference type="Pfam" id="PF00170">
    <property type="entry name" value="bZIP_1"/>
    <property type="match status" value="1"/>
</dbReference>
<keyword evidence="9" id="KW-0472">Membrane</keyword>
<feature type="compositionally biased region" description="Acidic residues" evidence="15">
    <location>
        <begin position="162"/>
        <end position="176"/>
    </location>
</feature>
<evidence type="ECO:0000259" key="16">
    <source>
        <dbReference type="PROSITE" id="PS50217"/>
    </source>
</evidence>
<dbReference type="InterPro" id="IPR046347">
    <property type="entry name" value="bZIP_sf"/>
</dbReference>
<evidence type="ECO:0000256" key="5">
    <source>
        <dbReference type="ARBA" id="ARBA00022968"/>
    </source>
</evidence>
<feature type="compositionally biased region" description="Polar residues" evidence="15">
    <location>
        <begin position="398"/>
        <end position="408"/>
    </location>
</feature>
<gene>
    <name evidence="18 19" type="primary">creb3</name>
    <name evidence="18" type="synonym">creb3-b</name>
    <name evidence="18" type="synonym">luman</name>
    <name evidence="18" type="synonym">lzip</name>
</gene>